<dbReference type="SMART" id="SM00668">
    <property type="entry name" value="CTLH"/>
    <property type="match status" value="1"/>
</dbReference>
<sequence>MVDLPKPAGMASTPSPFPGPDPAQEAWERSTPSPEPNIGHRLVYEYLIYNCYSETAKAFGDFHTSSNPSQNRSARKGKGRQTRDFSTALDRSGGATAMDIDDGMGGNGIDSEGDCTMYDNDASSRPFSSTLGGTVGIGGLGGDASGSCNSGPLRTLEQRKHLQELVIEGQTQEALKFCHRVFPEALTPDNEANTVMLFQLRCQHFIECARKDSMEALQYAQTEMNRPEYHTEPFKSRFTDIMALIAYPNPETSPVASYLSQDRREEVASNLNSHILSLYGLPTRPAIDSVVRQAVVVRELLSSEKETKSKVCIWRYGFKSHIDAPTSRHLAEPV</sequence>
<feature type="region of interest" description="Disordered" evidence="1">
    <location>
        <begin position="1"/>
        <end position="36"/>
    </location>
</feature>
<evidence type="ECO:0000313" key="3">
    <source>
        <dbReference type="EMBL" id="KAJ3053047.1"/>
    </source>
</evidence>
<organism evidence="3 4">
    <name type="scientific">Rhizophlyctis rosea</name>
    <dbReference type="NCBI Taxonomy" id="64517"/>
    <lineage>
        <taxon>Eukaryota</taxon>
        <taxon>Fungi</taxon>
        <taxon>Fungi incertae sedis</taxon>
        <taxon>Chytridiomycota</taxon>
        <taxon>Chytridiomycota incertae sedis</taxon>
        <taxon>Chytridiomycetes</taxon>
        <taxon>Rhizophlyctidales</taxon>
        <taxon>Rhizophlyctidaceae</taxon>
        <taxon>Rhizophlyctis</taxon>
    </lineage>
</organism>
<name>A0AAD5SH10_9FUNG</name>
<feature type="region of interest" description="Disordered" evidence="1">
    <location>
        <begin position="63"/>
        <end position="106"/>
    </location>
</feature>
<evidence type="ECO:0000313" key="4">
    <source>
        <dbReference type="Proteomes" id="UP001212841"/>
    </source>
</evidence>
<dbReference type="PANTHER" id="PTHR12864">
    <property type="entry name" value="RAN BINDING PROTEIN 9-RELATED"/>
    <property type="match status" value="1"/>
</dbReference>
<dbReference type="InterPro" id="IPR006595">
    <property type="entry name" value="CTLH_C"/>
</dbReference>
<dbReference type="SMART" id="SM00757">
    <property type="entry name" value="CRA"/>
    <property type="match status" value="1"/>
</dbReference>
<dbReference type="EMBL" id="JADGJD010000243">
    <property type="protein sequence ID" value="KAJ3053047.1"/>
    <property type="molecule type" value="Genomic_DNA"/>
</dbReference>
<feature type="compositionally biased region" description="Polar residues" evidence="1">
    <location>
        <begin position="63"/>
        <end position="72"/>
    </location>
</feature>
<dbReference type="Pfam" id="PF10607">
    <property type="entry name" value="CTLH"/>
    <property type="match status" value="1"/>
</dbReference>
<accession>A0AAD5SH10</accession>
<dbReference type="PROSITE" id="PS50897">
    <property type="entry name" value="CTLH"/>
    <property type="match status" value="1"/>
</dbReference>
<reference evidence="3" key="1">
    <citation type="submission" date="2020-05" db="EMBL/GenBank/DDBJ databases">
        <title>Phylogenomic resolution of chytrid fungi.</title>
        <authorList>
            <person name="Stajich J.E."/>
            <person name="Amses K."/>
            <person name="Simmons R."/>
            <person name="Seto K."/>
            <person name="Myers J."/>
            <person name="Bonds A."/>
            <person name="Quandt C.A."/>
            <person name="Barry K."/>
            <person name="Liu P."/>
            <person name="Grigoriev I."/>
            <person name="Longcore J.E."/>
            <person name="James T.Y."/>
        </authorList>
    </citation>
    <scope>NUCLEOTIDE SEQUENCE</scope>
    <source>
        <strain evidence="3">JEL0318</strain>
    </source>
</reference>
<feature type="domain" description="CTLH" evidence="2">
    <location>
        <begin position="155"/>
        <end position="216"/>
    </location>
</feature>
<dbReference type="Proteomes" id="UP001212841">
    <property type="component" value="Unassembled WGS sequence"/>
</dbReference>
<evidence type="ECO:0000259" key="2">
    <source>
        <dbReference type="PROSITE" id="PS50897"/>
    </source>
</evidence>
<dbReference type="AlphaFoldDB" id="A0AAD5SH10"/>
<evidence type="ECO:0000256" key="1">
    <source>
        <dbReference type="SAM" id="MobiDB-lite"/>
    </source>
</evidence>
<protein>
    <submittedName>
        <fullName evidence="3">Ran-binding protein 9</fullName>
    </submittedName>
</protein>
<dbReference type="InterPro" id="IPR013144">
    <property type="entry name" value="CRA_dom"/>
</dbReference>
<comment type="caution">
    <text evidence="3">The sequence shown here is derived from an EMBL/GenBank/DDBJ whole genome shotgun (WGS) entry which is preliminary data.</text>
</comment>
<dbReference type="InterPro" id="IPR050618">
    <property type="entry name" value="Ubq-SigPath_Reg"/>
</dbReference>
<gene>
    <name evidence="3" type="primary">RANBP9</name>
    <name evidence="3" type="ORF">HK097_005179</name>
</gene>
<dbReference type="InterPro" id="IPR024964">
    <property type="entry name" value="CTLH/CRA"/>
</dbReference>
<keyword evidence="4" id="KW-1185">Reference proteome</keyword>
<proteinExistence type="predicted"/>